<dbReference type="GO" id="GO:0003676">
    <property type="term" value="F:nucleic acid binding"/>
    <property type="evidence" value="ECO:0007669"/>
    <property type="project" value="InterPro"/>
</dbReference>
<dbReference type="EMBL" id="BGZK01000082">
    <property type="protein sequence ID" value="GBP16817.1"/>
    <property type="molecule type" value="Genomic_DNA"/>
</dbReference>
<accession>A0A4C1TS55</accession>
<keyword evidence="2" id="KW-1185">Reference proteome</keyword>
<evidence type="ECO:0000313" key="2">
    <source>
        <dbReference type="Proteomes" id="UP000299102"/>
    </source>
</evidence>
<name>A0A4C1TS55_EUMVA</name>
<gene>
    <name evidence="1" type="ORF">EVAR_13202_1</name>
</gene>
<proteinExistence type="predicted"/>
<dbReference type="PANTHER" id="PTHR46060">
    <property type="entry name" value="MARINER MOS1 TRANSPOSASE-LIKE PROTEIN"/>
    <property type="match status" value="1"/>
</dbReference>
<dbReference type="STRING" id="151549.A0A4C1TS55"/>
<evidence type="ECO:0000313" key="1">
    <source>
        <dbReference type="EMBL" id="GBP16817.1"/>
    </source>
</evidence>
<protein>
    <recommendedName>
        <fullName evidence="3">Mos1 transposase HTH domain-containing protein</fullName>
    </recommendedName>
</protein>
<comment type="caution">
    <text evidence="1">The sequence shown here is derived from an EMBL/GenBank/DDBJ whole genome shotgun (WGS) entry which is preliminary data.</text>
</comment>
<dbReference type="Gene3D" id="3.30.420.10">
    <property type="entry name" value="Ribonuclease H-like superfamily/Ribonuclease H"/>
    <property type="match status" value="1"/>
</dbReference>
<sequence>MDLTRENFRAMIYFRRGLTKKQCIDRLTSIFGDEAPSKTTVHLWFSEFNLGRSMIADKSKEGRPKSIVVSKNIDAVRELIMQDRHVTYCEIKTSLVIKVLEKIRKDNLQRRIILHHGNCSCHTSAETTWFLEGQKIELTGHPPCSLDSEQQEQQFLFIPKREE</sequence>
<dbReference type="Proteomes" id="UP000299102">
    <property type="component" value="Unassembled WGS sequence"/>
</dbReference>
<dbReference type="OrthoDB" id="10017160at2759"/>
<evidence type="ECO:0008006" key="3">
    <source>
        <dbReference type="Google" id="ProtNLM"/>
    </source>
</evidence>
<dbReference type="InterPro" id="IPR052709">
    <property type="entry name" value="Transposase-MT_Hybrid"/>
</dbReference>
<organism evidence="1 2">
    <name type="scientific">Eumeta variegata</name>
    <name type="common">Bagworm moth</name>
    <name type="synonym">Eumeta japonica</name>
    <dbReference type="NCBI Taxonomy" id="151549"/>
    <lineage>
        <taxon>Eukaryota</taxon>
        <taxon>Metazoa</taxon>
        <taxon>Ecdysozoa</taxon>
        <taxon>Arthropoda</taxon>
        <taxon>Hexapoda</taxon>
        <taxon>Insecta</taxon>
        <taxon>Pterygota</taxon>
        <taxon>Neoptera</taxon>
        <taxon>Endopterygota</taxon>
        <taxon>Lepidoptera</taxon>
        <taxon>Glossata</taxon>
        <taxon>Ditrysia</taxon>
        <taxon>Tineoidea</taxon>
        <taxon>Psychidae</taxon>
        <taxon>Oiketicinae</taxon>
        <taxon>Eumeta</taxon>
    </lineage>
</organism>
<dbReference type="InterPro" id="IPR036397">
    <property type="entry name" value="RNaseH_sf"/>
</dbReference>
<dbReference type="AlphaFoldDB" id="A0A4C1TS55"/>
<reference evidence="1 2" key="1">
    <citation type="journal article" date="2019" name="Commun. Biol.">
        <title>The bagworm genome reveals a unique fibroin gene that provides high tensile strength.</title>
        <authorList>
            <person name="Kono N."/>
            <person name="Nakamura H."/>
            <person name="Ohtoshi R."/>
            <person name="Tomita M."/>
            <person name="Numata K."/>
            <person name="Arakawa K."/>
        </authorList>
    </citation>
    <scope>NUCLEOTIDE SEQUENCE [LARGE SCALE GENOMIC DNA]</scope>
</reference>
<dbReference type="PANTHER" id="PTHR46060:SF1">
    <property type="entry name" value="MARINER MOS1 TRANSPOSASE-LIKE PROTEIN"/>
    <property type="match status" value="1"/>
</dbReference>